<evidence type="ECO:0000313" key="10">
    <source>
        <dbReference type="Proteomes" id="UP000308230"/>
    </source>
</evidence>
<dbReference type="CDD" id="cd07025">
    <property type="entry name" value="Peptidase_S66"/>
    <property type="match status" value="1"/>
</dbReference>
<dbReference type="Pfam" id="PF02016">
    <property type="entry name" value="Peptidase_S66"/>
    <property type="match status" value="1"/>
</dbReference>
<evidence type="ECO:0000259" key="7">
    <source>
        <dbReference type="Pfam" id="PF02016"/>
    </source>
</evidence>
<organism evidence="9 10">
    <name type="scientific">Exobacillus caeni</name>
    <dbReference type="NCBI Taxonomy" id="2574798"/>
    <lineage>
        <taxon>Bacteria</taxon>
        <taxon>Bacillati</taxon>
        <taxon>Bacillota</taxon>
        <taxon>Bacilli</taxon>
        <taxon>Bacillales</taxon>
        <taxon>Guptibacillaceae</taxon>
        <taxon>Exobacillus</taxon>
    </lineage>
</organism>
<dbReference type="InterPro" id="IPR040921">
    <property type="entry name" value="Peptidase_S66C"/>
</dbReference>
<feature type="active site" description="Charge relay system" evidence="6">
    <location>
        <position position="208"/>
    </location>
</feature>
<keyword evidence="2 9" id="KW-0121">Carboxypeptidase</keyword>
<keyword evidence="4" id="KW-0378">Hydrolase</keyword>
<evidence type="ECO:0000256" key="6">
    <source>
        <dbReference type="PIRSR" id="PIRSR028757-1"/>
    </source>
</evidence>
<sequence>MTTLPKSIRPGDTIGVIAPASPPNKEKTKIAINYFEQLGFNVVTGNHIYTKSAYLAGDDNKRLEDLHMMFANENIDAVYCACGGYGTARIADFIDYELIRRNPKVFWGYSDITFLHTAIFQKTGLITFHGPMLGSDLGEGSIDPLTENYLKQVIEPTDIHYTEQISPLQVHVEGKASGPVVGGNLSLLVSTLGTPFEIDTKGKLLFIEEIEEEPYRIDRMLNQLRMAGKFQDAAGVLLGDFNNCVPGKRKESFTLEQIFEQLIVPAGKPTMSGFSIGHCVPHISIPIGSQAVLSTYNKTLDIKAGCKK</sequence>
<proteinExistence type="inferred from homology"/>
<name>A0A5R9FD33_9BACL</name>
<evidence type="ECO:0000256" key="3">
    <source>
        <dbReference type="ARBA" id="ARBA00022670"/>
    </source>
</evidence>
<dbReference type="InterPro" id="IPR027478">
    <property type="entry name" value="LdcA_N"/>
</dbReference>
<evidence type="ECO:0000256" key="2">
    <source>
        <dbReference type="ARBA" id="ARBA00022645"/>
    </source>
</evidence>
<evidence type="ECO:0000256" key="4">
    <source>
        <dbReference type="ARBA" id="ARBA00022801"/>
    </source>
</evidence>
<keyword evidence="3" id="KW-0645">Protease</keyword>
<dbReference type="GO" id="GO:0006508">
    <property type="term" value="P:proteolysis"/>
    <property type="evidence" value="ECO:0007669"/>
    <property type="project" value="UniProtKB-KW"/>
</dbReference>
<keyword evidence="5" id="KW-0720">Serine protease</keyword>
<dbReference type="PIRSF" id="PIRSF028757">
    <property type="entry name" value="LD-carboxypeptidase"/>
    <property type="match status" value="1"/>
</dbReference>
<comment type="similarity">
    <text evidence="1">Belongs to the peptidase S66 family.</text>
</comment>
<dbReference type="RefSeq" id="WP_138126112.1">
    <property type="nucleotide sequence ID" value="NZ_SWLG01000006.1"/>
</dbReference>
<dbReference type="Proteomes" id="UP000308230">
    <property type="component" value="Unassembled WGS sequence"/>
</dbReference>
<dbReference type="SUPFAM" id="SSF52317">
    <property type="entry name" value="Class I glutamine amidotransferase-like"/>
    <property type="match status" value="1"/>
</dbReference>
<dbReference type="EMBL" id="SWLG01000006">
    <property type="protein sequence ID" value="TLS37565.1"/>
    <property type="molecule type" value="Genomic_DNA"/>
</dbReference>
<dbReference type="SUPFAM" id="SSF141986">
    <property type="entry name" value="LD-carboxypeptidase A C-terminal domain-like"/>
    <property type="match status" value="1"/>
</dbReference>
<dbReference type="InterPro" id="IPR027461">
    <property type="entry name" value="Carboxypeptidase_A_C_sf"/>
</dbReference>
<dbReference type="GO" id="GO:0004180">
    <property type="term" value="F:carboxypeptidase activity"/>
    <property type="evidence" value="ECO:0007669"/>
    <property type="project" value="UniProtKB-KW"/>
</dbReference>
<dbReference type="OrthoDB" id="9807329at2"/>
<dbReference type="GO" id="GO:0008236">
    <property type="term" value="F:serine-type peptidase activity"/>
    <property type="evidence" value="ECO:0007669"/>
    <property type="project" value="UniProtKB-KW"/>
</dbReference>
<feature type="domain" description="LD-carboxypeptidase N-terminal" evidence="7">
    <location>
        <begin position="14"/>
        <end position="130"/>
    </location>
</feature>
<dbReference type="Pfam" id="PF17676">
    <property type="entry name" value="Peptidase_S66C"/>
    <property type="match status" value="1"/>
</dbReference>
<dbReference type="InterPro" id="IPR029062">
    <property type="entry name" value="Class_I_gatase-like"/>
</dbReference>
<protein>
    <submittedName>
        <fullName evidence="9">LD-carboxypeptidase</fullName>
    </submittedName>
</protein>
<dbReference type="Gene3D" id="3.40.50.10740">
    <property type="entry name" value="Class I glutamine amidotransferase-like"/>
    <property type="match status" value="1"/>
</dbReference>
<evidence type="ECO:0000256" key="5">
    <source>
        <dbReference type="ARBA" id="ARBA00022825"/>
    </source>
</evidence>
<gene>
    <name evidence="9" type="ORF">FCL54_10520</name>
</gene>
<dbReference type="AlphaFoldDB" id="A0A5R9FD33"/>
<feature type="active site" description="Nucleophile" evidence="6">
    <location>
        <position position="110"/>
    </location>
</feature>
<keyword evidence="10" id="KW-1185">Reference proteome</keyword>
<feature type="active site" description="Charge relay system" evidence="6">
    <location>
        <position position="278"/>
    </location>
</feature>
<evidence type="ECO:0000313" key="9">
    <source>
        <dbReference type="EMBL" id="TLS37565.1"/>
    </source>
</evidence>
<reference evidence="9 10" key="1">
    <citation type="submission" date="2019-04" db="EMBL/GenBank/DDBJ databases">
        <title>Bacillus caeni sp. nov., a bacterium isolated from mangrove sediment.</title>
        <authorList>
            <person name="Huang H."/>
            <person name="Mo K."/>
            <person name="Hu Y."/>
        </authorList>
    </citation>
    <scope>NUCLEOTIDE SEQUENCE [LARGE SCALE GENOMIC DNA]</scope>
    <source>
        <strain evidence="9 10">HB172195</strain>
    </source>
</reference>
<dbReference type="PANTHER" id="PTHR30237:SF2">
    <property type="entry name" value="MUREIN TETRAPEPTIDE CARBOXYPEPTIDASE"/>
    <property type="match status" value="1"/>
</dbReference>
<accession>A0A5R9FD33</accession>
<dbReference type="PANTHER" id="PTHR30237">
    <property type="entry name" value="MURAMOYLTETRAPEPTIDE CARBOXYPEPTIDASE"/>
    <property type="match status" value="1"/>
</dbReference>
<dbReference type="InterPro" id="IPR003507">
    <property type="entry name" value="S66_fam"/>
</dbReference>
<feature type="domain" description="LD-carboxypeptidase C-terminal" evidence="8">
    <location>
        <begin position="177"/>
        <end position="292"/>
    </location>
</feature>
<evidence type="ECO:0000259" key="8">
    <source>
        <dbReference type="Pfam" id="PF17676"/>
    </source>
</evidence>
<comment type="caution">
    <text evidence="9">The sequence shown here is derived from an EMBL/GenBank/DDBJ whole genome shotgun (WGS) entry which is preliminary data.</text>
</comment>
<evidence type="ECO:0000256" key="1">
    <source>
        <dbReference type="ARBA" id="ARBA00010233"/>
    </source>
</evidence>
<dbReference type="Gene3D" id="3.50.30.60">
    <property type="entry name" value="LD-carboxypeptidase A C-terminal domain-like"/>
    <property type="match status" value="1"/>
</dbReference>
<dbReference type="InterPro" id="IPR040449">
    <property type="entry name" value="Peptidase_S66_N"/>
</dbReference>